<evidence type="ECO:0000313" key="2">
    <source>
        <dbReference type="EMBL" id="UXE62292.1"/>
    </source>
</evidence>
<protein>
    <submittedName>
        <fullName evidence="2">Transposase</fullName>
    </submittedName>
</protein>
<dbReference type="EMBL" id="CP073041">
    <property type="protein sequence ID" value="UXE62292.1"/>
    <property type="molecule type" value="Genomic_DNA"/>
</dbReference>
<gene>
    <name evidence="2" type="ORF">KA717_05645</name>
</gene>
<dbReference type="Pfam" id="PF13358">
    <property type="entry name" value="DDE_3"/>
    <property type="match status" value="1"/>
</dbReference>
<proteinExistence type="predicted"/>
<evidence type="ECO:0000259" key="1">
    <source>
        <dbReference type="Pfam" id="PF13358"/>
    </source>
</evidence>
<organism evidence="2">
    <name type="scientific">Woronichinia naegeliana WA131</name>
    <dbReference type="NCBI Taxonomy" id="2824559"/>
    <lineage>
        <taxon>Bacteria</taxon>
        <taxon>Bacillati</taxon>
        <taxon>Cyanobacteriota</taxon>
        <taxon>Cyanophyceae</taxon>
        <taxon>Synechococcales</taxon>
        <taxon>Coelosphaeriaceae</taxon>
        <taxon>Woronichinia</taxon>
    </lineage>
</organism>
<feature type="domain" description="Tc1-like transposase DDE" evidence="1">
    <location>
        <begin position="14"/>
        <end position="115"/>
    </location>
</feature>
<reference evidence="2" key="1">
    <citation type="submission" date="2021-04" db="EMBL/GenBank/DDBJ databases">
        <title>Genome sequence of Woronichinia naegeliana from Washington state freshwater lake bloom.</title>
        <authorList>
            <person name="Dreher T.W."/>
        </authorList>
    </citation>
    <scope>NUCLEOTIDE SEQUENCE</scope>
    <source>
        <strain evidence="2">WA131</strain>
    </source>
</reference>
<dbReference type="AlphaFoldDB" id="A0A977PX56"/>
<dbReference type="KEGG" id="wna:KA717_05645"/>
<name>A0A977PX56_9CYAN</name>
<sequence length="121" mass="14306">MLNIYKRPYDPKHPVVCFDETNKQLVKENKTPLVAELGQVERYDYEYERNGVSNLFMFSEPLAGWRHVEVTERRTKKDYAHQLKSLVDIYHPEAEKITLIHDNPNTNVPYALYETFEGCDL</sequence>
<dbReference type="InterPro" id="IPR038717">
    <property type="entry name" value="Tc1-like_DDE_dom"/>
</dbReference>
<accession>A0A977PX56</accession>
<dbReference type="Proteomes" id="UP001065613">
    <property type="component" value="Chromosome"/>
</dbReference>